<dbReference type="InterPro" id="IPR029071">
    <property type="entry name" value="Ubiquitin-like_domsf"/>
</dbReference>
<organism evidence="2 3">
    <name type="scientific">Papiliotrema laurentii</name>
    <name type="common">Cryptococcus laurentii</name>
    <dbReference type="NCBI Taxonomy" id="5418"/>
    <lineage>
        <taxon>Eukaryota</taxon>
        <taxon>Fungi</taxon>
        <taxon>Dikarya</taxon>
        <taxon>Basidiomycota</taxon>
        <taxon>Agaricomycotina</taxon>
        <taxon>Tremellomycetes</taxon>
        <taxon>Tremellales</taxon>
        <taxon>Rhynchogastremaceae</taxon>
        <taxon>Papiliotrema</taxon>
    </lineage>
</organism>
<feature type="compositionally biased region" description="Pro residues" evidence="1">
    <location>
        <begin position="452"/>
        <end position="464"/>
    </location>
</feature>
<evidence type="ECO:0000256" key="1">
    <source>
        <dbReference type="SAM" id="MobiDB-lite"/>
    </source>
</evidence>
<feature type="region of interest" description="Disordered" evidence="1">
    <location>
        <begin position="427"/>
        <end position="541"/>
    </location>
</feature>
<reference evidence="2" key="1">
    <citation type="submission" date="2023-02" db="EMBL/GenBank/DDBJ databases">
        <title>Identification and recombinant expression of a fungal hydrolase from Papiliotrema laurentii that hydrolyzes apple cutin and clears colloidal polyester polyurethane.</title>
        <authorList>
            <consortium name="DOE Joint Genome Institute"/>
            <person name="Roman V.A."/>
            <person name="Bojanowski C."/>
            <person name="Crable B.R."/>
            <person name="Wagner D.N."/>
            <person name="Hung C.S."/>
            <person name="Nadeau L.J."/>
            <person name="Schratz L."/>
            <person name="Haridas S."/>
            <person name="Pangilinan J."/>
            <person name="Lipzen A."/>
            <person name="Na H."/>
            <person name="Yan M."/>
            <person name="Ng V."/>
            <person name="Grigoriev I.V."/>
            <person name="Spatafora J.W."/>
            <person name="Barlow D."/>
            <person name="Biffinger J."/>
            <person name="Kelley-Loughnane N."/>
            <person name="Varaljay V.A."/>
            <person name="Crookes-Goodson W.J."/>
        </authorList>
    </citation>
    <scope>NUCLEOTIDE SEQUENCE</scope>
    <source>
        <strain evidence="2">5307AH</strain>
    </source>
</reference>
<feature type="compositionally biased region" description="Basic and acidic residues" evidence="1">
    <location>
        <begin position="560"/>
        <end position="584"/>
    </location>
</feature>
<feature type="compositionally biased region" description="Basic residues" evidence="1">
    <location>
        <begin position="154"/>
        <end position="166"/>
    </location>
</feature>
<feature type="compositionally biased region" description="Low complexity" evidence="1">
    <location>
        <begin position="465"/>
        <end position="491"/>
    </location>
</feature>
<dbReference type="Gene3D" id="3.10.20.90">
    <property type="entry name" value="Phosphatidylinositol 3-kinase Catalytic Subunit, Chain A, domain 1"/>
    <property type="match status" value="1"/>
</dbReference>
<feature type="compositionally biased region" description="Polar residues" evidence="1">
    <location>
        <begin position="530"/>
        <end position="541"/>
    </location>
</feature>
<feature type="compositionally biased region" description="Low complexity" evidence="1">
    <location>
        <begin position="906"/>
        <end position="921"/>
    </location>
</feature>
<protein>
    <submittedName>
        <fullName evidence="2">Uncharacterized protein</fullName>
    </submittedName>
</protein>
<feature type="compositionally biased region" description="Polar residues" evidence="1">
    <location>
        <begin position="389"/>
        <end position="411"/>
    </location>
</feature>
<feature type="compositionally biased region" description="Polar residues" evidence="1">
    <location>
        <begin position="512"/>
        <end position="521"/>
    </location>
</feature>
<feature type="compositionally biased region" description="Polar residues" evidence="1">
    <location>
        <begin position="1"/>
        <end position="25"/>
    </location>
</feature>
<proteinExistence type="predicted"/>
<dbReference type="SUPFAM" id="SSF54236">
    <property type="entry name" value="Ubiquitin-like"/>
    <property type="match status" value="1"/>
</dbReference>
<feature type="compositionally biased region" description="Low complexity" evidence="1">
    <location>
        <begin position="115"/>
        <end position="129"/>
    </location>
</feature>
<feature type="region of interest" description="Disordered" evidence="1">
    <location>
        <begin position="559"/>
        <end position="595"/>
    </location>
</feature>
<feature type="region of interest" description="Disordered" evidence="1">
    <location>
        <begin position="854"/>
        <end position="996"/>
    </location>
</feature>
<gene>
    <name evidence="2" type="ORF">DB88DRAFT_160460</name>
</gene>
<feature type="region of interest" description="Disordered" evidence="1">
    <location>
        <begin position="60"/>
        <end position="414"/>
    </location>
</feature>
<dbReference type="Proteomes" id="UP001182556">
    <property type="component" value="Unassembled WGS sequence"/>
</dbReference>
<evidence type="ECO:0000313" key="3">
    <source>
        <dbReference type="Proteomes" id="UP001182556"/>
    </source>
</evidence>
<feature type="region of interest" description="Disordered" evidence="1">
    <location>
        <begin position="670"/>
        <end position="760"/>
    </location>
</feature>
<feature type="compositionally biased region" description="Low complexity" evidence="1">
    <location>
        <begin position="200"/>
        <end position="214"/>
    </location>
</feature>
<feature type="compositionally biased region" description="Low complexity" evidence="1">
    <location>
        <begin position="929"/>
        <end position="939"/>
    </location>
</feature>
<feature type="compositionally biased region" description="Polar residues" evidence="1">
    <location>
        <begin position="670"/>
        <end position="697"/>
    </location>
</feature>
<sequence length="1112" mass="118014">MYSPSSARGSFSGYTPESHYSTPLQSPRMDDLTYRYSAEFERGVPTTGIYAQDGLWDDDELSSDATTVRPGSGSTFGQTSRKRASWKAERSSVKGRSRSGTVSSSSNAKDDKAMWTWTRRPSTAARTTSQMERLPDSSMEAYPIPSPDTGRVVEKKKSKSMLRGKGRRGELTVDVPPANLADESFEAPPPLPSTPASFLTATSPAVSTASVTSPRSYPSRLPAKQNPPPAMPAVENKPPKSSWKRGMQKLFKSKSSVALREAFSSLDPNRPPLPDHLPKPRQTFGKPFSSSTPPMSTVPAARDTSWSFYSQSPLQPPAARSLGHASHPSLPADPFASSLDSPSNHSPNPLSPPKPRLSRNSPSLRDLKQFLAPSKPRLTKAKSLANIRPTDSTPVAALPSSTAPAEGSTTKIPKRVKSVALLSTRYRQAVSEEPTDMLPELARPKLSRLPTESPPLLPPNPPYFPSTLAPRSSSSTPSTPTTLSIDTSPSALSPPPASPLPAPPASAPLSPVGTSPIQRSGSGPVLLPRSRSTSMSLKAPPTSSSFFDLYEQLGIWPTPAEKETGAEKAAAEKGAETESLKDDAPGAGGVSQSTSTTFSASSWEAAISAFPLVEEDSPVAAQALDFGIPEMADHDFGDVAAESMSPMIDDGYRLVDASMTSIAAVSGSTCSMSSAANGSSNRTSTAQHITTSSSGTVNRGSRSNGHGGRGLNSSRGDESNEGSHPGSRDERRKQDHGSWFDGGADNSSDSSSDEEDDRPLSTIHPQAAAAQQDAIRRKASRRAAKARAKGRNPGGDVMWDGEGGVPADVLRRRLEAMMLTRKERVFNWQLAQGHAVAPRQALPAQFAAFGIQPTRSLTDPPRAENKAAPVGRSQTVRRDARHHMPTSLSPTSMTGSTMPPPPSMPVPDRQASSRASAQMQALGPVAGPSRTTSSSAASSIRHPGHGSGLPLGPNVSRSTTAAVSRSSTTSKSRARALSNAASTHKPDPHPVSAVEPLPKRAQQAVKAVAFVGDLNGHRMVLDLYSETTAKDVLSASHHRGDLPDLASGTNWIVVEVFAELGCERPVREYETLQTIVKGWDAANQSNCFVFRQSINAPSTWTRVSGPKSPVRV</sequence>
<keyword evidence="3" id="KW-1185">Reference proteome</keyword>
<feature type="compositionally biased region" description="Low complexity" evidence="1">
    <location>
        <begin position="337"/>
        <end position="348"/>
    </location>
</feature>
<feature type="compositionally biased region" description="Low complexity" evidence="1">
    <location>
        <begin position="948"/>
        <end position="978"/>
    </location>
</feature>
<evidence type="ECO:0000313" key="2">
    <source>
        <dbReference type="EMBL" id="KAK1926352.1"/>
    </source>
</evidence>
<feature type="compositionally biased region" description="Pro residues" evidence="1">
    <location>
        <begin position="492"/>
        <end position="506"/>
    </location>
</feature>
<feature type="compositionally biased region" description="Low complexity" evidence="1">
    <location>
        <begin position="885"/>
        <end position="897"/>
    </location>
</feature>
<dbReference type="EMBL" id="JAODAN010000002">
    <property type="protein sequence ID" value="KAK1926352.1"/>
    <property type="molecule type" value="Genomic_DNA"/>
</dbReference>
<feature type="compositionally biased region" description="Basic and acidic residues" evidence="1">
    <location>
        <begin position="726"/>
        <end position="738"/>
    </location>
</feature>
<comment type="caution">
    <text evidence="2">The sequence shown here is derived from an EMBL/GenBank/DDBJ whole genome shotgun (WGS) entry which is preliminary data.</text>
</comment>
<name>A0AAD9FUM8_PAPLA</name>
<dbReference type="AlphaFoldDB" id="A0AAD9FUM8"/>
<feature type="region of interest" description="Disordered" evidence="1">
    <location>
        <begin position="1"/>
        <end position="28"/>
    </location>
</feature>
<feature type="compositionally biased region" description="Polar residues" evidence="1">
    <location>
        <begin position="304"/>
        <end position="313"/>
    </location>
</feature>
<accession>A0AAD9FUM8</accession>